<feature type="non-terminal residue" evidence="1">
    <location>
        <position position="43"/>
    </location>
</feature>
<proteinExistence type="predicted"/>
<accession>A0ABN7X7J0</accession>
<gene>
    <name evidence="1" type="ORF">GMARGA_LOCUS39791</name>
</gene>
<dbReference type="Proteomes" id="UP000789901">
    <property type="component" value="Unassembled WGS sequence"/>
</dbReference>
<name>A0ABN7X7J0_GIGMA</name>
<keyword evidence="2" id="KW-1185">Reference proteome</keyword>
<dbReference type="EMBL" id="CAJVQB010096991">
    <property type="protein sequence ID" value="CAG8849586.1"/>
    <property type="molecule type" value="Genomic_DNA"/>
</dbReference>
<evidence type="ECO:0000313" key="1">
    <source>
        <dbReference type="EMBL" id="CAG8849586.1"/>
    </source>
</evidence>
<feature type="non-terminal residue" evidence="1">
    <location>
        <position position="1"/>
    </location>
</feature>
<evidence type="ECO:0000313" key="2">
    <source>
        <dbReference type="Proteomes" id="UP000789901"/>
    </source>
</evidence>
<sequence>LANFIESGFEVYTNRELVEIDLSRKTEAKKAAEKQYLIVNKLI</sequence>
<organism evidence="1 2">
    <name type="scientific">Gigaspora margarita</name>
    <dbReference type="NCBI Taxonomy" id="4874"/>
    <lineage>
        <taxon>Eukaryota</taxon>
        <taxon>Fungi</taxon>
        <taxon>Fungi incertae sedis</taxon>
        <taxon>Mucoromycota</taxon>
        <taxon>Glomeromycotina</taxon>
        <taxon>Glomeromycetes</taxon>
        <taxon>Diversisporales</taxon>
        <taxon>Gigasporaceae</taxon>
        <taxon>Gigaspora</taxon>
    </lineage>
</organism>
<protein>
    <submittedName>
        <fullName evidence="1">3613_t:CDS:1</fullName>
    </submittedName>
</protein>
<comment type="caution">
    <text evidence="1">The sequence shown here is derived from an EMBL/GenBank/DDBJ whole genome shotgun (WGS) entry which is preliminary data.</text>
</comment>
<reference evidence="1 2" key="1">
    <citation type="submission" date="2021-06" db="EMBL/GenBank/DDBJ databases">
        <authorList>
            <person name="Kallberg Y."/>
            <person name="Tangrot J."/>
            <person name="Rosling A."/>
        </authorList>
    </citation>
    <scope>NUCLEOTIDE SEQUENCE [LARGE SCALE GENOMIC DNA]</scope>
    <source>
        <strain evidence="1 2">120-4 pot B 10/14</strain>
    </source>
</reference>